<organism evidence="1 2">
    <name type="scientific">Papilio xuthus</name>
    <name type="common">Asian swallowtail butterfly</name>
    <dbReference type="NCBI Taxonomy" id="66420"/>
    <lineage>
        <taxon>Eukaryota</taxon>
        <taxon>Metazoa</taxon>
        <taxon>Ecdysozoa</taxon>
        <taxon>Arthropoda</taxon>
        <taxon>Hexapoda</taxon>
        <taxon>Insecta</taxon>
        <taxon>Pterygota</taxon>
        <taxon>Neoptera</taxon>
        <taxon>Endopterygota</taxon>
        <taxon>Lepidoptera</taxon>
        <taxon>Glossata</taxon>
        <taxon>Ditrysia</taxon>
        <taxon>Papilionoidea</taxon>
        <taxon>Papilionidae</taxon>
        <taxon>Papilioninae</taxon>
        <taxon>Papilio</taxon>
    </lineage>
</organism>
<reference evidence="1 2" key="1">
    <citation type="journal article" date="2015" name="Nat. Commun.">
        <title>Outbred genome sequencing and CRISPR/Cas9 gene editing in butterflies.</title>
        <authorList>
            <person name="Li X."/>
            <person name="Fan D."/>
            <person name="Zhang W."/>
            <person name="Liu G."/>
            <person name="Zhang L."/>
            <person name="Zhao L."/>
            <person name="Fang X."/>
            <person name="Chen L."/>
            <person name="Dong Y."/>
            <person name="Chen Y."/>
            <person name="Ding Y."/>
            <person name="Zhao R."/>
            <person name="Feng M."/>
            <person name="Zhu Y."/>
            <person name="Feng Y."/>
            <person name="Jiang X."/>
            <person name="Zhu D."/>
            <person name="Xiang H."/>
            <person name="Feng X."/>
            <person name="Li S."/>
            <person name="Wang J."/>
            <person name="Zhang G."/>
            <person name="Kronforst M.R."/>
            <person name="Wang W."/>
        </authorList>
    </citation>
    <scope>NUCLEOTIDE SEQUENCE [LARGE SCALE GENOMIC DNA]</scope>
    <source>
        <strain evidence="1">Ya'a_city_454_Px</strain>
        <tissue evidence="1">Whole body</tissue>
    </source>
</reference>
<evidence type="ECO:0000313" key="1">
    <source>
        <dbReference type="EMBL" id="KPI96049.1"/>
    </source>
</evidence>
<dbReference type="AlphaFoldDB" id="A0A194PTG1"/>
<dbReference type="OrthoDB" id="10300660at2759"/>
<keyword evidence="2" id="KW-1185">Reference proteome</keyword>
<dbReference type="PANTHER" id="PTHR31859">
    <property type="entry name" value="TETRATRICOPEPTIDE REPEAT PROTEIN 39 FAMILY MEMBER"/>
    <property type="match status" value="1"/>
</dbReference>
<dbReference type="GeneID" id="106126366"/>
<dbReference type="EMBL" id="KQ459594">
    <property type="protein sequence ID" value="KPI96049.1"/>
    <property type="molecule type" value="Genomic_DNA"/>
</dbReference>
<dbReference type="Proteomes" id="UP000053268">
    <property type="component" value="Unassembled WGS sequence"/>
</dbReference>
<sequence length="302" mass="35190">MFDEKDTYLHYLEKLQQILNTFNAIISTLSRRMFEIVDLFHAGPRNAWTYLARHRLQPLRNRCALATAVYRYADNDSDEIKALRKFCPKELKWINGTATMFTRRLSLWPTEEKQRRLGVFRCYEVYGAKLLLPLVELLALGNAVAALAPDNRITKYLLQEVDKVNINEECNKGSPTDEDYKEYRAYLDYISGCCLSAIDSPRAAIRSLSKVTKSFLNIPQNHNYYLTPYAMLESAVCFQKLGREKRANRLMRNAKRHFYRKSAEMRTLYNMYSNVLTKAKEKPEVKQVVKEEPLLDISSISL</sequence>
<dbReference type="Proteomes" id="UP000694872">
    <property type="component" value="Unplaced"/>
</dbReference>
<gene>
    <name evidence="3" type="primary">LOC106126366</name>
    <name evidence="1" type="ORF">RR46_06783</name>
</gene>
<dbReference type="KEGG" id="pxu:106126366"/>
<proteinExistence type="predicted"/>
<evidence type="ECO:0000313" key="2">
    <source>
        <dbReference type="Proteomes" id="UP000053268"/>
    </source>
</evidence>
<dbReference type="PANTHER" id="PTHR31859:SF1">
    <property type="entry name" value="TETRATRICOPEPTIDE REPEAT PROTEIN 39C"/>
    <property type="match status" value="1"/>
</dbReference>
<reference evidence="3" key="2">
    <citation type="submission" date="2025-04" db="UniProtKB">
        <authorList>
            <consortium name="RefSeq"/>
        </authorList>
    </citation>
    <scope>IDENTIFICATION</scope>
</reference>
<dbReference type="RefSeq" id="XP_013179443.1">
    <property type="nucleotide sequence ID" value="XM_013323989.1"/>
</dbReference>
<dbReference type="InterPro" id="IPR019412">
    <property type="entry name" value="IML2/TPR_39"/>
</dbReference>
<protein>
    <submittedName>
        <fullName evidence="3">Tetratricopeptide repeat protein 39A-like</fullName>
    </submittedName>
</protein>
<accession>A0A194PTG1</accession>
<name>A0A194PTG1_PAPXU</name>
<evidence type="ECO:0000313" key="3">
    <source>
        <dbReference type="RefSeq" id="XP_013179443.1"/>
    </source>
</evidence>